<dbReference type="GO" id="GO:0008584">
    <property type="term" value="P:male gonad development"/>
    <property type="evidence" value="ECO:0007669"/>
    <property type="project" value="TreeGrafter"/>
</dbReference>
<dbReference type="GO" id="GO:0006508">
    <property type="term" value="P:proteolysis"/>
    <property type="evidence" value="ECO:0007669"/>
    <property type="project" value="InterPro"/>
</dbReference>
<evidence type="ECO:0000256" key="6">
    <source>
        <dbReference type="PROSITE-ProRule" id="PRU00068"/>
    </source>
</evidence>
<dbReference type="PROSITE" id="PS50214">
    <property type="entry name" value="DISINTEGRIN_2"/>
    <property type="match status" value="1"/>
</dbReference>
<keyword evidence="3 9" id="KW-1133">Transmembrane helix</keyword>
<feature type="disulfide bond" evidence="7">
    <location>
        <begin position="667"/>
        <end position="676"/>
    </location>
</feature>
<evidence type="ECO:0000313" key="14">
    <source>
        <dbReference type="RefSeq" id="XP_027274467.1"/>
    </source>
</evidence>
<dbReference type="PANTHER" id="PTHR11905:SF167">
    <property type="entry name" value="A DISINTEGRIN AND METALLOPEPTIDASE DOMAIN 4-RELATED"/>
    <property type="match status" value="1"/>
</dbReference>
<dbReference type="Pfam" id="PF01421">
    <property type="entry name" value="Reprolysin"/>
    <property type="match status" value="1"/>
</dbReference>
<dbReference type="KEGG" id="cge:100763794"/>
<dbReference type="OrthoDB" id="5951731at2759"/>
<reference evidence="13" key="1">
    <citation type="journal article" date="2018" name="Biotechnol. Bioeng.">
        <title>A reference genome of the Chinese hamster based on a hybrid assembly strategy.</title>
        <authorList>
            <person name="Rupp O."/>
            <person name="MacDonald M.L."/>
            <person name="Li S."/>
            <person name="Dhiman H."/>
            <person name="Polson S."/>
            <person name="Griep S."/>
            <person name="Heffner K."/>
            <person name="Hernandez I."/>
            <person name="Brinkrolf K."/>
            <person name="Jadhav V."/>
            <person name="Samoudi M."/>
            <person name="Hao H."/>
            <person name="Kingham B."/>
            <person name="Goesmann A."/>
            <person name="Betenbaugh M.J."/>
            <person name="Lewis N.E."/>
            <person name="Borth N."/>
            <person name="Lee K.H."/>
        </authorList>
    </citation>
    <scope>NUCLEOTIDE SEQUENCE [LARGE SCALE GENOMIC DNA]</scope>
    <source>
        <strain evidence="13">17A/GY</strain>
    </source>
</reference>
<dbReference type="GO" id="GO:0046872">
    <property type="term" value="F:metal ion binding"/>
    <property type="evidence" value="ECO:0007669"/>
    <property type="project" value="UniProtKB-KW"/>
</dbReference>
<keyword evidence="8" id="KW-0479">Metal-binding</keyword>
<name>A0A9J7JTB7_CRIGR</name>
<comment type="caution">
    <text evidence="7">Lacks conserved residue(s) required for the propagation of feature annotation.</text>
</comment>
<evidence type="ECO:0000259" key="10">
    <source>
        <dbReference type="PROSITE" id="PS50026"/>
    </source>
</evidence>
<dbReference type="InterPro" id="IPR001590">
    <property type="entry name" value="Peptidase_M12B"/>
</dbReference>
<comment type="subcellular location">
    <subcellularLocation>
        <location evidence="1">Membrane</location>
        <topology evidence="1">Single-pass type I membrane protein</topology>
    </subcellularLocation>
</comment>
<feature type="domain" description="Peptidase M12B" evidence="12">
    <location>
        <begin position="212"/>
        <end position="404"/>
    </location>
</feature>
<dbReference type="AlphaFoldDB" id="A0A9J7JTB7"/>
<dbReference type="InterPro" id="IPR000742">
    <property type="entry name" value="EGF"/>
</dbReference>
<evidence type="ECO:0000259" key="11">
    <source>
        <dbReference type="PROSITE" id="PS50214"/>
    </source>
</evidence>
<evidence type="ECO:0000259" key="12">
    <source>
        <dbReference type="PROSITE" id="PS50215"/>
    </source>
</evidence>
<dbReference type="InterPro" id="IPR034027">
    <property type="entry name" value="Reprolysin_adamalysin"/>
</dbReference>
<dbReference type="PANTHER" id="PTHR11905">
    <property type="entry name" value="ADAM A DISINTEGRIN AND METALLOPROTEASE DOMAIN"/>
    <property type="match status" value="1"/>
</dbReference>
<organism evidence="13 14">
    <name type="scientific">Cricetulus griseus</name>
    <name type="common">Chinese hamster</name>
    <name type="synonym">Cricetulus barabensis griseus</name>
    <dbReference type="NCBI Taxonomy" id="10029"/>
    <lineage>
        <taxon>Eukaryota</taxon>
        <taxon>Metazoa</taxon>
        <taxon>Chordata</taxon>
        <taxon>Craniata</taxon>
        <taxon>Vertebrata</taxon>
        <taxon>Euteleostomi</taxon>
        <taxon>Mammalia</taxon>
        <taxon>Eutheria</taxon>
        <taxon>Euarchontoglires</taxon>
        <taxon>Glires</taxon>
        <taxon>Rodentia</taxon>
        <taxon>Myomorpha</taxon>
        <taxon>Muroidea</taxon>
        <taxon>Cricetidae</taxon>
        <taxon>Cricetinae</taxon>
        <taxon>Cricetulus</taxon>
    </lineage>
</organism>
<feature type="binding site" evidence="8">
    <location>
        <position position="349"/>
    </location>
    <ligand>
        <name>Zn(2+)</name>
        <dbReference type="ChEBI" id="CHEBI:29105"/>
        <note>catalytic</note>
    </ligand>
</feature>
<dbReference type="Pfam" id="PF00200">
    <property type="entry name" value="Disintegrin"/>
    <property type="match status" value="1"/>
</dbReference>
<feature type="disulfide bond" evidence="6">
    <location>
        <begin position="471"/>
        <end position="491"/>
    </location>
</feature>
<dbReference type="CDD" id="cd04269">
    <property type="entry name" value="ZnMc_adamalysin_II_like"/>
    <property type="match status" value="1"/>
</dbReference>
<feature type="binding site" evidence="8">
    <location>
        <position position="345"/>
    </location>
    <ligand>
        <name>Zn(2+)</name>
        <dbReference type="ChEBI" id="CHEBI:29105"/>
        <note>catalytic</note>
    </ligand>
</feature>
<dbReference type="SUPFAM" id="SSF57552">
    <property type="entry name" value="Blood coagulation inhibitor (disintegrin)"/>
    <property type="match status" value="1"/>
</dbReference>
<dbReference type="FunFam" id="4.10.70.10:FF:000003">
    <property type="entry name" value="Disintegrin and metalloproteinase domain-containing protein 17"/>
    <property type="match status" value="1"/>
</dbReference>
<evidence type="ECO:0000256" key="1">
    <source>
        <dbReference type="ARBA" id="ARBA00004479"/>
    </source>
</evidence>
<evidence type="ECO:0000256" key="9">
    <source>
        <dbReference type="SAM" id="Phobius"/>
    </source>
</evidence>
<dbReference type="SMART" id="SM00050">
    <property type="entry name" value="DISIN"/>
    <property type="match status" value="1"/>
</dbReference>
<evidence type="ECO:0000256" key="4">
    <source>
        <dbReference type="ARBA" id="ARBA00023136"/>
    </source>
</evidence>
<dbReference type="Proteomes" id="UP001108280">
    <property type="component" value="Chromosome 5"/>
</dbReference>
<dbReference type="InterPro" id="IPR002870">
    <property type="entry name" value="Peptidase_M12B_N"/>
</dbReference>
<dbReference type="PROSITE" id="PS50026">
    <property type="entry name" value="EGF_3"/>
    <property type="match status" value="1"/>
</dbReference>
<dbReference type="Gene3D" id="4.10.70.10">
    <property type="entry name" value="Disintegrin domain"/>
    <property type="match status" value="1"/>
</dbReference>
<feature type="transmembrane region" description="Helical" evidence="9">
    <location>
        <begin position="708"/>
        <end position="735"/>
    </location>
</feature>
<dbReference type="GO" id="GO:1990913">
    <property type="term" value="C:sperm head plasma membrane"/>
    <property type="evidence" value="ECO:0007669"/>
    <property type="project" value="TreeGrafter"/>
</dbReference>
<feature type="domain" description="EGF-like" evidence="10">
    <location>
        <begin position="644"/>
        <end position="677"/>
    </location>
</feature>
<dbReference type="GO" id="GO:0009897">
    <property type="term" value="C:external side of plasma membrane"/>
    <property type="evidence" value="ECO:0007669"/>
    <property type="project" value="TreeGrafter"/>
</dbReference>
<reference evidence="13" key="2">
    <citation type="journal article" date="2020" name="Biotechnol. Bioeng.">
        <title>Chromosome-scale scaffolds for the Chinese hamster reference genome assembly to facilitate the study of the CHO epigenome.</title>
        <authorList>
            <person name="Hilliard W."/>
            <person name="MacDonald M."/>
            <person name="Lee K.H."/>
        </authorList>
    </citation>
    <scope>NUCLEOTIDE SEQUENCE [LARGE SCALE GENOMIC DNA]</scope>
    <source>
        <strain evidence="13">17A/GY</strain>
    </source>
</reference>
<evidence type="ECO:0000256" key="3">
    <source>
        <dbReference type="ARBA" id="ARBA00022989"/>
    </source>
</evidence>
<evidence type="ECO:0000256" key="2">
    <source>
        <dbReference type="ARBA" id="ARBA00022692"/>
    </source>
</evidence>
<proteinExistence type="predicted"/>
<keyword evidence="14" id="KW-0482">Metalloprotease</keyword>
<evidence type="ECO:0000256" key="5">
    <source>
        <dbReference type="ARBA" id="ARBA00023157"/>
    </source>
</evidence>
<dbReference type="SUPFAM" id="SSF55486">
    <property type="entry name" value="Metalloproteases ('zincins'), catalytic domain"/>
    <property type="match status" value="1"/>
</dbReference>
<dbReference type="InterPro" id="IPR036436">
    <property type="entry name" value="Disintegrin_dom_sf"/>
</dbReference>
<dbReference type="Gene3D" id="3.40.390.10">
    <property type="entry name" value="Collagenase (Catalytic Domain)"/>
    <property type="match status" value="1"/>
</dbReference>
<reference evidence="14" key="3">
    <citation type="submission" date="2025-08" db="UniProtKB">
        <authorList>
            <consortium name="RefSeq"/>
        </authorList>
    </citation>
    <scope>IDENTIFICATION</scope>
    <source>
        <strain evidence="14">17A/GY</strain>
        <tissue evidence="14">Liver</tissue>
    </source>
</reference>
<dbReference type="InterPro" id="IPR018358">
    <property type="entry name" value="Disintegrin_CS"/>
</dbReference>
<evidence type="ECO:0000313" key="13">
    <source>
        <dbReference type="Proteomes" id="UP001108280"/>
    </source>
</evidence>
<protein>
    <submittedName>
        <fullName evidence="14">Disintegrin and metalloproteinase domain-containing protein 21</fullName>
    </submittedName>
</protein>
<keyword evidence="4 9" id="KW-0472">Membrane</keyword>
<dbReference type="SMART" id="SM00608">
    <property type="entry name" value="ACR"/>
    <property type="match status" value="1"/>
</dbReference>
<keyword evidence="7" id="KW-0245">EGF-like domain</keyword>
<evidence type="ECO:0000256" key="7">
    <source>
        <dbReference type="PROSITE-ProRule" id="PRU00076"/>
    </source>
</evidence>
<dbReference type="PROSITE" id="PS01186">
    <property type="entry name" value="EGF_2"/>
    <property type="match status" value="1"/>
</dbReference>
<dbReference type="InterPro" id="IPR006586">
    <property type="entry name" value="ADAM_Cys-rich"/>
</dbReference>
<evidence type="ECO:0000256" key="8">
    <source>
        <dbReference type="PROSITE-ProRule" id="PRU00276"/>
    </source>
</evidence>
<gene>
    <name evidence="14" type="primary">LOC100763794</name>
</gene>
<dbReference type="PROSITE" id="PS50215">
    <property type="entry name" value="ADAM_MEPRO"/>
    <property type="match status" value="1"/>
</dbReference>
<keyword evidence="2 9" id="KW-0812">Transmembrane</keyword>
<dbReference type="RefSeq" id="XP_027274467.1">
    <property type="nucleotide sequence ID" value="XM_027418666.2"/>
</dbReference>
<dbReference type="InterPro" id="IPR001762">
    <property type="entry name" value="Disintegrin_dom"/>
</dbReference>
<sequence length="745" mass="83290">MAPFLRASTWTQVLLGGSLWLSVLWVLLCPVCCSRGPPKWRFATSEVVIPRKVPQRMGGSDMPDQMTYSMRFRGQRHVVHMKLKKNMIPENVPVYTTNDQGAEQEDYPFVPRDCYFYSYLEGVPGSQATLDTCHGGLNGMLQVDDFTYEIKPLASSSKFEHVISLLVMEMSHKSKKCRNEENVAEADESLEETRLSGSPRAAPVYLWRVHVKLLRVHYTMSSSLAKSINNFTASLEMILIINSITDSIYKLSGLTIFTSAIWIWENSDLVNLHDDFGRISENFSVHRLRLYNSIKVSSSVLLTGHIIGDLDYSAPQHGVCKHKLGIVYVHVANRHAFLGATLLAHVLGHSLGLDHDQPGCVCFRRSSCVMNEFPSLMDMMSNCSQAGIHDRIHGWDECLSFDRQQYDNFKYIVPRCGDKRVDENEQCDCGSFKECFLNKCCGINCEFSQDSDCDTGGCCRDCLFITAGSVCRHKLGICDLPEYCDGTSEKCPEDMHIQDGTPCSPLAVCMSGNCSDRNMQCQALFGYEVKDASPICYKELNPKGDRFGNCGMKLQRGGSQPLACQDDGIFCGLLHCDGVIRIPGGGEHTTFHHIKVQGIKEEQCFGYDAHHGTEIPYMGLVVDGATCGPGKYCKQQSCVFHQHLNFKCNVSHCNFRGVCNNKGNCHCVQGWQPPYCEKKGQGGSTDSGPTTLTKDMFRAKIRVHINKVLLVLFTRIALILVSLILGAFTKAIMIVDLRHEHSMIR</sequence>
<keyword evidence="5 7" id="KW-1015">Disulfide bond</keyword>
<feature type="binding site" evidence="8">
    <location>
        <position position="355"/>
    </location>
    <ligand>
        <name>Zn(2+)</name>
        <dbReference type="ChEBI" id="CHEBI:29105"/>
        <note>catalytic</note>
    </ligand>
</feature>
<keyword evidence="8" id="KW-0862">Zinc</keyword>
<dbReference type="InterPro" id="IPR024079">
    <property type="entry name" value="MetalloPept_cat_dom_sf"/>
</dbReference>
<dbReference type="PROSITE" id="PS00427">
    <property type="entry name" value="DISINTEGRIN_1"/>
    <property type="match status" value="1"/>
</dbReference>
<keyword evidence="14" id="KW-0645">Protease</keyword>
<keyword evidence="14" id="KW-0378">Hydrolase</keyword>
<dbReference type="GO" id="GO:0004222">
    <property type="term" value="F:metalloendopeptidase activity"/>
    <property type="evidence" value="ECO:0007669"/>
    <property type="project" value="InterPro"/>
</dbReference>
<dbReference type="Pfam" id="PF01562">
    <property type="entry name" value="Pep_M12B_propep"/>
    <property type="match status" value="1"/>
</dbReference>
<dbReference type="Pfam" id="PF08516">
    <property type="entry name" value="ADAM_CR"/>
    <property type="match status" value="1"/>
</dbReference>
<dbReference type="GeneID" id="100763794"/>
<accession>A0A9J7JTB7</accession>
<keyword evidence="13" id="KW-1185">Reference proteome</keyword>
<feature type="domain" description="Disintegrin" evidence="11">
    <location>
        <begin position="413"/>
        <end position="499"/>
    </location>
</feature>